<organism evidence="1">
    <name type="scientific">hydrothermal vent metagenome</name>
    <dbReference type="NCBI Taxonomy" id="652676"/>
    <lineage>
        <taxon>unclassified sequences</taxon>
        <taxon>metagenomes</taxon>
        <taxon>ecological metagenomes</taxon>
    </lineage>
</organism>
<dbReference type="EMBL" id="UOFD01000020">
    <property type="protein sequence ID" value="VAW50861.1"/>
    <property type="molecule type" value="Genomic_DNA"/>
</dbReference>
<gene>
    <name evidence="1" type="ORF">MNBD_GAMMA06-1774</name>
</gene>
<dbReference type="AlphaFoldDB" id="A0A3B0W6C4"/>
<dbReference type="Pfam" id="PF09694">
    <property type="entry name" value="Gcw_chp"/>
    <property type="match status" value="1"/>
</dbReference>
<evidence type="ECO:0008006" key="2">
    <source>
        <dbReference type="Google" id="ProtNLM"/>
    </source>
</evidence>
<dbReference type="InterPro" id="IPR010239">
    <property type="entry name" value="CHP02001"/>
</dbReference>
<accession>A0A3B0W6C4</accession>
<reference evidence="1" key="1">
    <citation type="submission" date="2018-06" db="EMBL/GenBank/DDBJ databases">
        <authorList>
            <person name="Zhirakovskaya E."/>
        </authorList>
    </citation>
    <scope>NUCLEOTIDE SEQUENCE</scope>
</reference>
<protein>
    <recommendedName>
        <fullName evidence="2">Porin domain-containing protein</fullName>
    </recommendedName>
</protein>
<name>A0A3B0W6C4_9ZZZZ</name>
<feature type="non-terminal residue" evidence="1">
    <location>
        <position position="1"/>
    </location>
</feature>
<proteinExistence type="predicted"/>
<dbReference type="NCBIfam" id="TIGR02001">
    <property type="entry name" value="gcw_chp"/>
    <property type="match status" value="1"/>
</dbReference>
<evidence type="ECO:0000313" key="1">
    <source>
        <dbReference type="EMBL" id="VAW50861.1"/>
    </source>
</evidence>
<sequence>SAELTANAGIFSNYMFRGVSQTNEGAAAQGGIDWGHDSGLYVGTWTSNVAFPDDEANTLNGALGTGTELDFYAGFAGEAGAIGYDVGIIAYQYLHAPEINFTEVYGSGTMSIATVGFAYTVDSASGNEGGIASGDLYLSGSIDLTLGKSDVSLYAGTYMFDNDGVDDADLNYNHFGASIGKDGFALAVDKTDIDDARADNLRVTVSYAVDFEL</sequence>